<evidence type="ECO:0000259" key="19">
    <source>
        <dbReference type="PROSITE" id="PS50011"/>
    </source>
</evidence>
<dbReference type="GO" id="GO:0004674">
    <property type="term" value="F:protein serine/threonine kinase activity"/>
    <property type="evidence" value="ECO:0007669"/>
    <property type="project" value="UniProtKB-KW"/>
</dbReference>
<dbReference type="SUPFAM" id="SSF56112">
    <property type="entry name" value="Protein kinase-like (PK-like)"/>
    <property type="match status" value="1"/>
</dbReference>
<gene>
    <name evidence="21" type="ORF">AXF42_Ash009841</name>
</gene>
<evidence type="ECO:0000313" key="21">
    <source>
        <dbReference type="EMBL" id="PKA60157.1"/>
    </source>
</evidence>
<dbReference type="EMBL" id="KZ451942">
    <property type="protein sequence ID" value="PKA60157.1"/>
    <property type="molecule type" value="Genomic_DNA"/>
</dbReference>
<dbReference type="InterPro" id="IPR000504">
    <property type="entry name" value="RRM_dom"/>
</dbReference>
<keyword evidence="21" id="KW-0675">Receptor</keyword>
<dbReference type="InterPro" id="IPR001245">
    <property type="entry name" value="Ser-Thr/Tyr_kinase_cat_dom"/>
</dbReference>
<evidence type="ECO:0000256" key="13">
    <source>
        <dbReference type="ARBA" id="ARBA00030780"/>
    </source>
</evidence>
<evidence type="ECO:0000256" key="4">
    <source>
        <dbReference type="ARBA" id="ARBA00022679"/>
    </source>
</evidence>
<dbReference type="CDD" id="cd14066">
    <property type="entry name" value="STKc_IRAK"/>
    <property type="match status" value="1"/>
</dbReference>
<keyword evidence="3" id="KW-0723">Serine/threonine-protein kinase</keyword>
<feature type="binding site" evidence="15">
    <location>
        <position position="530"/>
    </location>
    <ligand>
        <name>ATP</name>
        <dbReference type="ChEBI" id="CHEBI:30616"/>
    </ligand>
</feature>
<dbReference type="PROSITE" id="PS00107">
    <property type="entry name" value="PROTEIN_KINASE_ATP"/>
    <property type="match status" value="1"/>
</dbReference>
<dbReference type="Pfam" id="PF07714">
    <property type="entry name" value="PK_Tyr_Ser-Thr"/>
    <property type="match status" value="1"/>
</dbReference>
<protein>
    <recommendedName>
        <fullName evidence="2">Probable RNA-binding protein 18</fullName>
    </recommendedName>
    <alternativeName>
        <fullName evidence="13">RNA-binding motif protein 18</fullName>
    </alternativeName>
</protein>
<dbReference type="InterPro" id="IPR003954">
    <property type="entry name" value="RRM_euk-type"/>
</dbReference>
<dbReference type="Gene3D" id="3.30.70.330">
    <property type="match status" value="1"/>
</dbReference>
<dbReference type="CDD" id="cd12355">
    <property type="entry name" value="RRM_RBM18"/>
    <property type="match status" value="1"/>
</dbReference>
<dbReference type="InterPro" id="IPR011009">
    <property type="entry name" value="Kinase-like_dom_sf"/>
</dbReference>
<dbReference type="InterPro" id="IPR012677">
    <property type="entry name" value="Nucleotide-bd_a/b_plait_sf"/>
</dbReference>
<dbReference type="Pfam" id="PF00076">
    <property type="entry name" value="RRM_1"/>
    <property type="match status" value="1"/>
</dbReference>
<accession>A0A2I0AX89</accession>
<keyword evidence="9 15" id="KW-0067">ATP-binding</keyword>
<dbReference type="InterPro" id="IPR024788">
    <property type="entry name" value="Malectin-like_Carb-bd_dom"/>
</dbReference>
<dbReference type="FunFam" id="3.30.200.20:FF:000039">
    <property type="entry name" value="receptor-like protein kinase FERONIA"/>
    <property type="match status" value="1"/>
</dbReference>
<sequence length="1019" mass="112303">MATAALFAVTLLLFLLPTLSSAFNSIFLNCGSSVTVNFSGDNPPRNFTPDESFLVSSANSNAVSNPSFSSAVLYSTARVFNARSSYRFEVDSGNSLYILRLHFLPFSLTAGARFNVSTSDRYLLLSSFSVSPNTSSPLIKEYFIKVESSPLLITFSPDTTAFVNALELFSSPANLINDSQPLYITKSQSMKYEQFPPLAMETQYRVNVGGEKITPVNDTLWRTWLTDNEFMLRIDLSVDNVTTGPLDYPTEKGLTSTIAPDMVYSTARTMNVGSLVDPDFNFNLTWCFNVSPGFQYLVRMHFCNCWFASLNTFSFDVYLAQLSAVQNLNPGDKGDGKMRVPFYIDFVVDGPLSGPLYVTIGREANSNPPNALLNGLEIMKLNNSFRSLAGPFGLADAGGNNDGNGKNLIIILVPSVLGGLLLLVGATIFVTCLNRSRRRPLPVAVPEKELAASWSNYNAGAGDSVPTDSGDATDQTTNSASQRLNLGLQISFAEIQFATSNFNNNLVIGIGGFGRVYKGVLRDGTKVAVKRGVPGHRQGHPEFQTEIVVLSRIRHRHLVSLIGYCEEQSEMILVYEFMEKGPLRSHLYGSDLPCLSWKQRLQICIGAARGIHYLHTGYSQSIIHRDVKSTNILLGDDFVAKVGDFGLSRLGPSLGESHVSTAVKGTFGYLDPEYFKIQKLTEKSDIYSFGVVLFEVLCARPAIVDHVNLAEFALHWQRKGQLEKIVDPRLAGKINENSLRKFGETAAKCLADYGADRPSIGDVLWNLEYALQLQETQLRREPFEDSGTAGDSEIPVAAVRRVPSTVLNIEEDGWHDRGRSPQQSDMSTSMVFSQVVTSEGSAHPFLVNSHMVQETKGLVDDMAERRLYVGNLDQRVTEANVIKMFSPFGKIVSEDFLWHTRGPKKGEPRGYVFIQYSTKEEAQLAKTQMNGRLACGRPLVVRYAGEKHLIDAKDPLKSFCDVKNQCSSSSVACQSSRSAKIAAIKSKLKNLEEEEDGCKAKKSKQTDTSSGSNEDHHSF</sequence>
<evidence type="ECO:0000256" key="17">
    <source>
        <dbReference type="SAM" id="Phobius"/>
    </source>
</evidence>
<evidence type="ECO:0000256" key="12">
    <source>
        <dbReference type="ARBA" id="ARBA00023180"/>
    </source>
</evidence>
<dbReference type="SMART" id="SM00361">
    <property type="entry name" value="RRM_1"/>
    <property type="match status" value="1"/>
</dbReference>
<dbReference type="InterPro" id="IPR035979">
    <property type="entry name" value="RBD_domain_sf"/>
</dbReference>
<dbReference type="PANTHER" id="PTHR47989">
    <property type="entry name" value="OS01G0750732 PROTEIN"/>
    <property type="match status" value="1"/>
</dbReference>
<dbReference type="STRING" id="1088818.A0A2I0AX89"/>
<keyword evidence="6 18" id="KW-0732">Signal</keyword>
<dbReference type="GO" id="GO:0003723">
    <property type="term" value="F:RNA binding"/>
    <property type="evidence" value="ECO:0007669"/>
    <property type="project" value="UniProtKB-UniRule"/>
</dbReference>
<keyword evidence="8 21" id="KW-0418">Kinase</keyword>
<dbReference type="InterPro" id="IPR008271">
    <property type="entry name" value="Ser/Thr_kinase_AS"/>
</dbReference>
<evidence type="ECO:0000256" key="7">
    <source>
        <dbReference type="ARBA" id="ARBA00022741"/>
    </source>
</evidence>
<dbReference type="Gene3D" id="2.60.120.430">
    <property type="entry name" value="Galactose-binding lectin"/>
    <property type="match status" value="2"/>
</dbReference>
<evidence type="ECO:0000256" key="8">
    <source>
        <dbReference type="ARBA" id="ARBA00022777"/>
    </source>
</evidence>
<feature type="transmembrane region" description="Helical" evidence="17">
    <location>
        <begin position="408"/>
        <end position="433"/>
    </location>
</feature>
<evidence type="ECO:0000256" key="11">
    <source>
        <dbReference type="ARBA" id="ARBA00023136"/>
    </source>
</evidence>
<dbReference type="PROSITE" id="PS50102">
    <property type="entry name" value="RRM"/>
    <property type="match status" value="1"/>
</dbReference>
<dbReference type="PROSITE" id="PS50011">
    <property type="entry name" value="PROTEIN_KINASE_DOM"/>
    <property type="match status" value="1"/>
</dbReference>
<feature type="region of interest" description="Disordered" evidence="16">
    <location>
        <begin position="992"/>
        <end position="1019"/>
    </location>
</feature>
<evidence type="ECO:0000256" key="3">
    <source>
        <dbReference type="ARBA" id="ARBA00022527"/>
    </source>
</evidence>
<dbReference type="Proteomes" id="UP000236161">
    <property type="component" value="Unassembled WGS sequence"/>
</dbReference>
<keyword evidence="5 17" id="KW-0812">Transmembrane</keyword>
<dbReference type="FunFam" id="1.10.510.10:FF:000252">
    <property type="entry name" value="Receptor-like protein kinase FERONIA"/>
    <property type="match status" value="1"/>
</dbReference>
<evidence type="ECO:0000256" key="16">
    <source>
        <dbReference type="SAM" id="MobiDB-lite"/>
    </source>
</evidence>
<evidence type="ECO:0000256" key="9">
    <source>
        <dbReference type="ARBA" id="ARBA00022840"/>
    </source>
</evidence>
<dbReference type="PANTHER" id="PTHR47989:SF62">
    <property type="entry name" value="OS05G0423500 PROTEIN"/>
    <property type="match status" value="1"/>
</dbReference>
<dbReference type="Gene3D" id="1.10.510.10">
    <property type="entry name" value="Transferase(Phosphotransferase) domain 1"/>
    <property type="match status" value="1"/>
</dbReference>
<dbReference type="GO" id="GO:0016020">
    <property type="term" value="C:membrane"/>
    <property type="evidence" value="ECO:0007669"/>
    <property type="project" value="UniProtKB-SubCell"/>
</dbReference>
<dbReference type="InterPro" id="IPR000719">
    <property type="entry name" value="Prot_kinase_dom"/>
</dbReference>
<evidence type="ECO:0000256" key="10">
    <source>
        <dbReference type="ARBA" id="ARBA00022989"/>
    </source>
</evidence>
<evidence type="ECO:0000256" key="2">
    <source>
        <dbReference type="ARBA" id="ARBA00021141"/>
    </source>
</evidence>
<dbReference type="SMART" id="SM00220">
    <property type="entry name" value="S_TKc"/>
    <property type="match status" value="1"/>
</dbReference>
<evidence type="ECO:0000313" key="22">
    <source>
        <dbReference type="Proteomes" id="UP000236161"/>
    </source>
</evidence>
<keyword evidence="11 17" id="KW-0472">Membrane</keyword>
<dbReference type="SUPFAM" id="SSF54928">
    <property type="entry name" value="RNA-binding domain, RBD"/>
    <property type="match status" value="1"/>
</dbReference>
<evidence type="ECO:0000256" key="1">
    <source>
        <dbReference type="ARBA" id="ARBA00004479"/>
    </source>
</evidence>
<dbReference type="OrthoDB" id="640180at2759"/>
<evidence type="ECO:0000259" key="20">
    <source>
        <dbReference type="PROSITE" id="PS50102"/>
    </source>
</evidence>
<feature type="chain" id="PRO_5014198739" description="Probable RNA-binding protein 18" evidence="18">
    <location>
        <begin position="23"/>
        <end position="1019"/>
    </location>
</feature>
<keyword evidence="22" id="KW-1185">Reference proteome</keyword>
<keyword evidence="12" id="KW-0325">Glycoprotein</keyword>
<evidence type="ECO:0000256" key="6">
    <source>
        <dbReference type="ARBA" id="ARBA00022729"/>
    </source>
</evidence>
<comment type="subcellular location">
    <subcellularLocation>
        <location evidence="1">Membrane</location>
        <topology evidence="1">Single-pass type I membrane protein</topology>
    </subcellularLocation>
</comment>
<dbReference type="GO" id="GO:0005524">
    <property type="term" value="F:ATP binding"/>
    <property type="evidence" value="ECO:0007669"/>
    <property type="project" value="UniProtKB-UniRule"/>
</dbReference>
<dbReference type="InterPro" id="IPR039157">
    <property type="entry name" value="RBM18_RRM"/>
</dbReference>
<name>A0A2I0AX89_9ASPA</name>
<dbReference type="Pfam" id="PF12819">
    <property type="entry name" value="Malectin_like"/>
    <property type="match status" value="1"/>
</dbReference>
<keyword evidence="10 17" id="KW-1133">Transmembrane helix</keyword>
<feature type="domain" description="Protein kinase" evidence="19">
    <location>
        <begin position="502"/>
        <end position="770"/>
    </location>
</feature>
<feature type="signal peptide" evidence="18">
    <location>
        <begin position="1"/>
        <end position="22"/>
    </location>
</feature>
<evidence type="ECO:0000256" key="5">
    <source>
        <dbReference type="ARBA" id="ARBA00022692"/>
    </source>
</evidence>
<feature type="domain" description="RRM" evidence="20">
    <location>
        <begin position="865"/>
        <end position="946"/>
    </location>
</feature>
<dbReference type="Gene3D" id="3.30.200.20">
    <property type="entry name" value="Phosphorylase Kinase, domain 1"/>
    <property type="match status" value="1"/>
</dbReference>
<dbReference type="FunFam" id="2.60.120.430:FF:000013">
    <property type="entry name" value="Putative receptor-like protein kinase"/>
    <property type="match status" value="1"/>
</dbReference>
<dbReference type="AlphaFoldDB" id="A0A2I0AX89"/>
<dbReference type="PROSITE" id="PS00108">
    <property type="entry name" value="PROTEIN_KINASE_ST"/>
    <property type="match status" value="1"/>
</dbReference>
<keyword evidence="14" id="KW-0694">RNA-binding</keyword>
<evidence type="ECO:0000256" key="15">
    <source>
        <dbReference type="PROSITE-ProRule" id="PRU10141"/>
    </source>
</evidence>
<dbReference type="SMART" id="SM00360">
    <property type="entry name" value="RRM"/>
    <property type="match status" value="1"/>
</dbReference>
<evidence type="ECO:0000256" key="18">
    <source>
        <dbReference type="SAM" id="SignalP"/>
    </source>
</evidence>
<proteinExistence type="predicted"/>
<reference evidence="21 22" key="1">
    <citation type="journal article" date="2017" name="Nature">
        <title>The Apostasia genome and the evolution of orchids.</title>
        <authorList>
            <person name="Zhang G.Q."/>
            <person name="Liu K.W."/>
            <person name="Li Z."/>
            <person name="Lohaus R."/>
            <person name="Hsiao Y.Y."/>
            <person name="Niu S.C."/>
            <person name="Wang J.Y."/>
            <person name="Lin Y.C."/>
            <person name="Xu Q."/>
            <person name="Chen L.J."/>
            <person name="Yoshida K."/>
            <person name="Fujiwara S."/>
            <person name="Wang Z.W."/>
            <person name="Zhang Y.Q."/>
            <person name="Mitsuda N."/>
            <person name="Wang M."/>
            <person name="Liu G.H."/>
            <person name="Pecoraro L."/>
            <person name="Huang H.X."/>
            <person name="Xiao X.J."/>
            <person name="Lin M."/>
            <person name="Wu X.Y."/>
            <person name="Wu W.L."/>
            <person name="Chen Y.Y."/>
            <person name="Chang S.B."/>
            <person name="Sakamoto S."/>
            <person name="Ohme-Takagi M."/>
            <person name="Yagi M."/>
            <person name="Zeng S.J."/>
            <person name="Shen C.Y."/>
            <person name="Yeh C.M."/>
            <person name="Luo Y.B."/>
            <person name="Tsai W.C."/>
            <person name="Van de Peer Y."/>
            <person name="Liu Z.J."/>
        </authorList>
    </citation>
    <scope>NUCLEOTIDE SEQUENCE [LARGE SCALE GENOMIC DNA]</scope>
    <source>
        <strain evidence="22">cv. Shenzhen</strain>
        <tissue evidence="21">Stem</tissue>
    </source>
</reference>
<organism evidence="21 22">
    <name type="scientific">Apostasia shenzhenica</name>
    <dbReference type="NCBI Taxonomy" id="1088818"/>
    <lineage>
        <taxon>Eukaryota</taxon>
        <taxon>Viridiplantae</taxon>
        <taxon>Streptophyta</taxon>
        <taxon>Embryophyta</taxon>
        <taxon>Tracheophyta</taxon>
        <taxon>Spermatophyta</taxon>
        <taxon>Magnoliopsida</taxon>
        <taxon>Liliopsida</taxon>
        <taxon>Asparagales</taxon>
        <taxon>Orchidaceae</taxon>
        <taxon>Apostasioideae</taxon>
        <taxon>Apostasia</taxon>
    </lineage>
</organism>
<dbReference type="InterPro" id="IPR017441">
    <property type="entry name" value="Protein_kinase_ATP_BS"/>
</dbReference>
<keyword evidence="7 15" id="KW-0547">Nucleotide-binding</keyword>
<evidence type="ECO:0000256" key="14">
    <source>
        <dbReference type="PROSITE-ProRule" id="PRU00176"/>
    </source>
</evidence>
<keyword evidence="4 21" id="KW-0808">Transferase</keyword>